<evidence type="ECO:0000256" key="8">
    <source>
        <dbReference type="ARBA" id="ARBA00023136"/>
    </source>
</evidence>
<reference evidence="14" key="1">
    <citation type="submission" date="2020-08" db="EMBL/GenBank/DDBJ databases">
        <title>Ramlibacter sp. USB13 16S ribosomal RNA gene genome sequencing and assembly.</title>
        <authorList>
            <person name="Kang M."/>
        </authorList>
    </citation>
    <scope>NUCLEOTIDE SEQUENCE</scope>
    <source>
        <strain evidence="14">USB13</strain>
    </source>
</reference>
<dbReference type="InterPro" id="IPR011006">
    <property type="entry name" value="CheY-like_superfamily"/>
</dbReference>
<organism evidence="14 15">
    <name type="scientific">Ramlibacter cellulosilyticus</name>
    <dbReference type="NCBI Taxonomy" id="2764187"/>
    <lineage>
        <taxon>Bacteria</taxon>
        <taxon>Pseudomonadati</taxon>
        <taxon>Pseudomonadota</taxon>
        <taxon>Betaproteobacteria</taxon>
        <taxon>Burkholderiales</taxon>
        <taxon>Comamonadaceae</taxon>
        <taxon>Ramlibacter</taxon>
    </lineage>
</organism>
<dbReference type="Pfam" id="PF02518">
    <property type="entry name" value="HATPase_c"/>
    <property type="match status" value="1"/>
</dbReference>
<keyword evidence="5" id="KW-0808">Transferase</keyword>
<keyword evidence="7" id="KW-0902">Two-component regulatory system</keyword>
<dbReference type="CDD" id="cd00082">
    <property type="entry name" value="HisKA"/>
    <property type="match status" value="1"/>
</dbReference>
<evidence type="ECO:0000259" key="11">
    <source>
        <dbReference type="PROSITE" id="PS50110"/>
    </source>
</evidence>
<dbReference type="SMART" id="SM00387">
    <property type="entry name" value="HATPase_c"/>
    <property type="match status" value="1"/>
</dbReference>
<dbReference type="SUPFAM" id="SSF52172">
    <property type="entry name" value="CheY-like"/>
    <property type="match status" value="1"/>
</dbReference>
<dbReference type="InterPro" id="IPR000014">
    <property type="entry name" value="PAS"/>
</dbReference>
<proteinExistence type="predicted"/>
<dbReference type="GO" id="GO:0005886">
    <property type="term" value="C:plasma membrane"/>
    <property type="evidence" value="ECO:0007669"/>
    <property type="project" value="UniProtKB-SubCell"/>
</dbReference>
<dbReference type="Pfam" id="PF08447">
    <property type="entry name" value="PAS_3"/>
    <property type="match status" value="1"/>
</dbReference>
<dbReference type="PROSITE" id="PS50110">
    <property type="entry name" value="RESPONSE_REGULATORY"/>
    <property type="match status" value="1"/>
</dbReference>
<feature type="modified residue" description="4-aspartylphosphate" evidence="9">
    <location>
        <position position="573"/>
    </location>
</feature>
<evidence type="ECO:0000313" key="15">
    <source>
        <dbReference type="Proteomes" id="UP000608513"/>
    </source>
</evidence>
<gene>
    <name evidence="14" type="ORF">H8N03_17000</name>
</gene>
<dbReference type="SMART" id="SM00091">
    <property type="entry name" value="PAS"/>
    <property type="match status" value="2"/>
</dbReference>
<comment type="caution">
    <text evidence="14">The sequence shown here is derived from an EMBL/GenBank/DDBJ whole genome shotgun (WGS) entry which is preliminary data.</text>
</comment>
<dbReference type="PANTHER" id="PTHR43547">
    <property type="entry name" value="TWO-COMPONENT HISTIDINE KINASE"/>
    <property type="match status" value="1"/>
</dbReference>
<evidence type="ECO:0000256" key="4">
    <source>
        <dbReference type="ARBA" id="ARBA00022553"/>
    </source>
</evidence>
<dbReference type="Gene3D" id="1.10.287.130">
    <property type="match status" value="1"/>
</dbReference>
<sequence>MTSPSTPAAGVQTEQRFQTLFEQAPFSVQLLSVDGRTLQVNRAWQDLWGTHAGDPLLAYVLSGYNMLTDPQLEAKGVTPYLRRAFAGEAVRIPAIHYDPAEIGKAGTARWVEATARPIKAPDGRVAEVMLIHEDVTERLLAERQLRASEAQFRTIADAMPQMVWSTLPDGFSDYYNQQTYEFTGMPPGSIDGERWAEILHPDDRHAAWARWRLSLETGEPYEVEFRLRHHSGEYRWVLGRALPVRNEQGELVRWMGTCTDIHEQKRIRDELLASNRRKDDFLAMLAHELRNPLAPISTAAHLLKAASSDPAKVQRSADIIERQVRHMTELVDDLLDVSRVTRGLVELDRQPVEMKAVLAHAIEQVRPLIEARGHELAMRMPSGDVHVLGDRPRLVQVVANLLNNAAKYTPPDGALSATMAVDGDVEIRVADNGMGIERELLPHVFELFTQGARTPDRAQGGLGLGLALVKSLVELHGGRVAAESAGPGTGAAFTVRLPLLKTEGRAGSAPSDAMALPPAARKLRILVVDDNQDAAETLGMLLETLGHEVHLAHDPGRAIEVARNDAFEAYVLDIGLPGMDGYALARRLRALASDDATFIALTGYGSDGDRHRGDEAGFDHYLVKPADLGELARLLQRG</sequence>
<dbReference type="InterPro" id="IPR000700">
    <property type="entry name" value="PAS-assoc_C"/>
</dbReference>
<dbReference type="InterPro" id="IPR004358">
    <property type="entry name" value="Sig_transdc_His_kin-like_C"/>
</dbReference>
<dbReference type="FunFam" id="1.10.287.130:FF:000001">
    <property type="entry name" value="Two-component sensor histidine kinase"/>
    <property type="match status" value="1"/>
</dbReference>
<dbReference type="PROSITE" id="PS50113">
    <property type="entry name" value="PAC"/>
    <property type="match status" value="2"/>
</dbReference>
<dbReference type="Pfam" id="PF00512">
    <property type="entry name" value="HisKA"/>
    <property type="match status" value="1"/>
</dbReference>
<dbReference type="InterPro" id="IPR001789">
    <property type="entry name" value="Sig_transdc_resp-reg_receiver"/>
</dbReference>
<feature type="domain" description="PAC" evidence="13">
    <location>
        <begin position="95"/>
        <end position="147"/>
    </location>
</feature>
<evidence type="ECO:0000313" key="14">
    <source>
        <dbReference type="EMBL" id="MBC5784649.1"/>
    </source>
</evidence>
<dbReference type="Gene3D" id="3.30.565.10">
    <property type="entry name" value="Histidine kinase-like ATPase, C-terminal domain"/>
    <property type="match status" value="1"/>
</dbReference>
<dbReference type="SUPFAM" id="SSF55874">
    <property type="entry name" value="ATPase domain of HSP90 chaperone/DNA topoisomerase II/histidine kinase"/>
    <property type="match status" value="1"/>
</dbReference>
<dbReference type="RefSeq" id="WP_187077393.1">
    <property type="nucleotide sequence ID" value="NZ_JACORT010000007.1"/>
</dbReference>
<evidence type="ECO:0000256" key="5">
    <source>
        <dbReference type="ARBA" id="ARBA00022679"/>
    </source>
</evidence>
<dbReference type="InterPro" id="IPR001610">
    <property type="entry name" value="PAC"/>
</dbReference>
<dbReference type="FunFam" id="3.30.565.10:FF:000006">
    <property type="entry name" value="Sensor histidine kinase WalK"/>
    <property type="match status" value="1"/>
</dbReference>
<feature type="domain" description="PAC" evidence="13">
    <location>
        <begin position="221"/>
        <end position="273"/>
    </location>
</feature>
<dbReference type="EMBL" id="JACORT010000007">
    <property type="protein sequence ID" value="MBC5784649.1"/>
    <property type="molecule type" value="Genomic_DNA"/>
</dbReference>
<accession>A0A923MU25</accession>
<dbReference type="InterPro" id="IPR036097">
    <property type="entry name" value="HisK_dim/P_sf"/>
</dbReference>
<dbReference type="GO" id="GO:0000155">
    <property type="term" value="F:phosphorelay sensor kinase activity"/>
    <property type="evidence" value="ECO:0007669"/>
    <property type="project" value="InterPro"/>
</dbReference>
<evidence type="ECO:0000259" key="12">
    <source>
        <dbReference type="PROSITE" id="PS50112"/>
    </source>
</evidence>
<dbReference type="InterPro" id="IPR005467">
    <property type="entry name" value="His_kinase_dom"/>
</dbReference>
<evidence type="ECO:0000256" key="3">
    <source>
        <dbReference type="ARBA" id="ARBA00012438"/>
    </source>
</evidence>
<dbReference type="FunFam" id="3.30.450.20:FF:000099">
    <property type="entry name" value="Sensory box sensor histidine kinase"/>
    <property type="match status" value="1"/>
</dbReference>
<dbReference type="Gene3D" id="3.30.450.20">
    <property type="entry name" value="PAS domain"/>
    <property type="match status" value="2"/>
</dbReference>
<dbReference type="EC" id="2.7.13.3" evidence="3"/>
<feature type="domain" description="Response regulatory" evidence="11">
    <location>
        <begin position="524"/>
        <end position="638"/>
    </location>
</feature>
<dbReference type="InterPro" id="IPR013656">
    <property type="entry name" value="PAS_4"/>
</dbReference>
<dbReference type="Proteomes" id="UP000608513">
    <property type="component" value="Unassembled WGS sequence"/>
</dbReference>
<evidence type="ECO:0000256" key="1">
    <source>
        <dbReference type="ARBA" id="ARBA00000085"/>
    </source>
</evidence>
<dbReference type="PRINTS" id="PR00344">
    <property type="entry name" value="BCTRLSENSOR"/>
</dbReference>
<dbReference type="Pfam" id="PF00072">
    <property type="entry name" value="Response_reg"/>
    <property type="match status" value="1"/>
</dbReference>
<comment type="catalytic activity">
    <reaction evidence="1">
        <text>ATP + protein L-histidine = ADP + protein N-phospho-L-histidine.</text>
        <dbReference type="EC" id="2.7.13.3"/>
    </reaction>
</comment>
<evidence type="ECO:0000256" key="7">
    <source>
        <dbReference type="ARBA" id="ARBA00023012"/>
    </source>
</evidence>
<dbReference type="InterPro" id="IPR035965">
    <property type="entry name" value="PAS-like_dom_sf"/>
</dbReference>
<evidence type="ECO:0000256" key="2">
    <source>
        <dbReference type="ARBA" id="ARBA00004429"/>
    </source>
</evidence>
<dbReference type="SUPFAM" id="SSF55785">
    <property type="entry name" value="PYP-like sensor domain (PAS domain)"/>
    <property type="match status" value="2"/>
</dbReference>
<dbReference type="InterPro" id="IPR013655">
    <property type="entry name" value="PAS_fold_3"/>
</dbReference>
<dbReference type="CDD" id="cd00130">
    <property type="entry name" value="PAS"/>
    <property type="match status" value="1"/>
</dbReference>
<dbReference type="InterPro" id="IPR003594">
    <property type="entry name" value="HATPase_dom"/>
</dbReference>
<name>A0A923MU25_9BURK</name>
<dbReference type="CDD" id="cd00075">
    <property type="entry name" value="HATPase"/>
    <property type="match status" value="1"/>
</dbReference>
<evidence type="ECO:0000256" key="9">
    <source>
        <dbReference type="PROSITE-ProRule" id="PRU00169"/>
    </source>
</evidence>
<dbReference type="Pfam" id="PF08448">
    <property type="entry name" value="PAS_4"/>
    <property type="match status" value="1"/>
</dbReference>
<feature type="domain" description="Histidine kinase" evidence="10">
    <location>
        <begin position="284"/>
        <end position="501"/>
    </location>
</feature>
<evidence type="ECO:0000259" key="13">
    <source>
        <dbReference type="PROSITE" id="PS50113"/>
    </source>
</evidence>
<keyword evidence="8" id="KW-0472">Membrane</keyword>
<dbReference type="Gene3D" id="3.40.50.2300">
    <property type="match status" value="1"/>
</dbReference>
<dbReference type="PROSITE" id="PS50112">
    <property type="entry name" value="PAS"/>
    <property type="match status" value="1"/>
</dbReference>
<comment type="subcellular location">
    <subcellularLocation>
        <location evidence="2">Cell inner membrane</location>
        <topology evidence="2">Multi-pass membrane protein</topology>
    </subcellularLocation>
</comment>
<dbReference type="SMART" id="SM00086">
    <property type="entry name" value="PAC"/>
    <property type="match status" value="2"/>
</dbReference>
<dbReference type="PROSITE" id="PS50109">
    <property type="entry name" value="HIS_KIN"/>
    <property type="match status" value="1"/>
</dbReference>
<feature type="domain" description="PAS" evidence="12">
    <location>
        <begin position="148"/>
        <end position="218"/>
    </location>
</feature>
<dbReference type="InterPro" id="IPR036890">
    <property type="entry name" value="HATPase_C_sf"/>
</dbReference>
<keyword evidence="15" id="KW-1185">Reference proteome</keyword>
<keyword evidence="6" id="KW-0418">Kinase</keyword>
<dbReference type="SMART" id="SM00448">
    <property type="entry name" value="REC"/>
    <property type="match status" value="1"/>
</dbReference>
<dbReference type="AlphaFoldDB" id="A0A923MU25"/>
<keyword evidence="4 9" id="KW-0597">Phosphoprotein</keyword>
<evidence type="ECO:0000256" key="6">
    <source>
        <dbReference type="ARBA" id="ARBA00022777"/>
    </source>
</evidence>
<dbReference type="PANTHER" id="PTHR43547:SF2">
    <property type="entry name" value="HYBRID SIGNAL TRANSDUCTION HISTIDINE KINASE C"/>
    <property type="match status" value="1"/>
</dbReference>
<evidence type="ECO:0000259" key="10">
    <source>
        <dbReference type="PROSITE" id="PS50109"/>
    </source>
</evidence>
<dbReference type="SMART" id="SM00388">
    <property type="entry name" value="HisKA"/>
    <property type="match status" value="1"/>
</dbReference>
<dbReference type="SUPFAM" id="SSF47384">
    <property type="entry name" value="Homodimeric domain of signal transducing histidine kinase"/>
    <property type="match status" value="1"/>
</dbReference>
<dbReference type="InterPro" id="IPR003661">
    <property type="entry name" value="HisK_dim/P_dom"/>
</dbReference>
<dbReference type="NCBIfam" id="TIGR00229">
    <property type="entry name" value="sensory_box"/>
    <property type="match status" value="2"/>
</dbReference>
<protein>
    <recommendedName>
        <fullName evidence="3">histidine kinase</fullName>
        <ecNumber evidence="3">2.7.13.3</ecNumber>
    </recommendedName>
</protein>